<keyword evidence="1" id="KW-1133">Transmembrane helix</keyword>
<dbReference type="RefSeq" id="XP_053023828.1">
    <property type="nucleotide sequence ID" value="XM_053172605.1"/>
</dbReference>
<accession>A0ABY7CVA9</accession>
<keyword evidence="3" id="KW-1185">Reference proteome</keyword>
<keyword evidence="1" id="KW-0812">Transmembrane</keyword>
<keyword evidence="1" id="KW-0472">Membrane</keyword>
<gene>
    <name evidence="2" type="ORF">PtA15_9A400</name>
</gene>
<dbReference type="GeneID" id="77813500"/>
<proteinExistence type="predicted"/>
<protein>
    <submittedName>
        <fullName evidence="2">Uncharacterized protein</fullName>
    </submittedName>
</protein>
<evidence type="ECO:0000256" key="1">
    <source>
        <dbReference type="SAM" id="Phobius"/>
    </source>
</evidence>
<evidence type="ECO:0000313" key="2">
    <source>
        <dbReference type="EMBL" id="WAQ88273.1"/>
    </source>
</evidence>
<dbReference type="EMBL" id="CP110429">
    <property type="protein sequence ID" value="WAQ88273.1"/>
    <property type="molecule type" value="Genomic_DNA"/>
</dbReference>
<organism evidence="2 3">
    <name type="scientific">Puccinia triticina</name>
    <dbReference type="NCBI Taxonomy" id="208348"/>
    <lineage>
        <taxon>Eukaryota</taxon>
        <taxon>Fungi</taxon>
        <taxon>Dikarya</taxon>
        <taxon>Basidiomycota</taxon>
        <taxon>Pucciniomycotina</taxon>
        <taxon>Pucciniomycetes</taxon>
        <taxon>Pucciniales</taxon>
        <taxon>Pucciniaceae</taxon>
        <taxon>Puccinia</taxon>
    </lineage>
</organism>
<reference evidence="2" key="1">
    <citation type="submission" date="2022-10" db="EMBL/GenBank/DDBJ databases">
        <title>Puccinia triticina Genome sequencing and assembly.</title>
        <authorList>
            <person name="Li C."/>
        </authorList>
    </citation>
    <scope>NUCLEOTIDE SEQUENCE</scope>
    <source>
        <strain evidence="2">Pt15</strain>
    </source>
</reference>
<dbReference type="Proteomes" id="UP001164743">
    <property type="component" value="Chromosome 9A"/>
</dbReference>
<feature type="transmembrane region" description="Helical" evidence="1">
    <location>
        <begin position="20"/>
        <end position="40"/>
    </location>
</feature>
<sequence>MFSGHRGLSHFPSYPPPAGPVILAILVIIISSHLRAQFLYNTHPPPRRFTPARALYLPTPPI</sequence>
<name>A0ABY7CVA9_9BASI</name>
<evidence type="ECO:0000313" key="3">
    <source>
        <dbReference type="Proteomes" id="UP001164743"/>
    </source>
</evidence>